<dbReference type="PANTHER" id="PTHR30502">
    <property type="entry name" value="2-KETO-3-DEOXY-L-RHAMNONATE ALDOLASE"/>
    <property type="match status" value="1"/>
</dbReference>
<keyword evidence="3 5" id="KW-0456">Lyase</keyword>
<keyword evidence="2" id="KW-0479">Metal-binding</keyword>
<dbReference type="InterPro" id="IPR005000">
    <property type="entry name" value="Aldolase/citrate-lyase_domain"/>
</dbReference>
<comment type="similarity">
    <text evidence="1">Belongs to the HpcH/HpaI aldolase family.</text>
</comment>
<proteinExistence type="inferred from homology"/>
<dbReference type="EMBL" id="JANJOU010000019">
    <property type="protein sequence ID" value="MCR0984219.1"/>
    <property type="molecule type" value="Genomic_DNA"/>
</dbReference>
<keyword evidence="6" id="KW-1185">Reference proteome</keyword>
<dbReference type="InterPro" id="IPR015813">
    <property type="entry name" value="Pyrv/PenolPyrv_kinase-like_dom"/>
</dbReference>
<dbReference type="InterPro" id="IPR050251">
    <property type="entry name" value="HpcH-HpaI_aldolase"/>
</dbReference>
<protein>
    <submittedName>
        <fullName evidence="5">Aldolase/citrate lyase family protein</fullName>
    </submittedName>
</protein>
<evidence type="ECO:0000256" key="3">
    <source>
        <dbReference type="ARBA" id="ARBA00023239"/>
    </source>
</evidence>
<evidence type="ECO:0000256" key="1">
    <source>
        <dbReference type="ARBA" id="ARBA00005568"/>
    </source>
</evidence>
<dbReference type="Pfam" id="PF03328">
    <property type="entry name" value="HpcH_HpaI"/>
    <property type="match status" value="1"/>
</dbReference>
<dbReference type="Proteomes" id="UP001524642">
    <property type="component" value="Unassembled WGS sequence"/>
</dbReference>
<feature type="domain" description="HpcH/HpaI aldolase/citrate lyase" evidence="4">
    <location>
        <begin position="24"/>
        <end position="246"/>
    </location>
</feature>
<gene>
    <name evidence="5" type="ORF">NRP21_19360</name>
</gene>
<reference evidence="5 6" key="1">
    <citation type="submission" date="2022-06" db="EMBL/GenBank/DDBJ databases">
        <title>Roseomonas CN29.</title>
        <authorList>
            <person name="Cheng Y."/>
            <person name="He X."/>
        </authorList>
    </citation>
    <scope>NUCLEOTIDE SEQUENCE [LARGE SCALE GENOMIC DNA]</scope>
    <source>
        <strain evidence="5 6">CN29</strain>
    </source>
</reference>
<dbReference type="InterPro" id="IPR040442">
    <property type="entry name" value="Pyrv_kinase-like_dom_sf"/>
</dbReference>
<organism evidence="5 6">
    <name type="scientific">Roseomonas populi</name>
    <dbReference type="NCBI Taxonomy" id="3121582"/>
    <lineage>
        <taxon>Bacteria</taxon>
        <taxon>Pseudomonadati</taxon>
        <taxon>Pseudomonadota</taxon>
        <taxon>Alphaproteobacteria</taxon>
        <taxon>Acetobacterales</taxon>
        <taxon>Roseomonadaceae</taxon>
        <taxon>Roseomonas</taxon>
    </lineage>
</organism>
<dbReference type="SUPFAM" id="SSF51621">
    <property type="entry name" value="Phosphoenolpyruvate/pyruvate domain"/>
    <property type="match status" value="1"/>
</dbReference>
<sequence>MRGTRVANALKEAWKAGRQTVNGWLSIPSAFSAELMAGLGFDSLTVDLQHGVQDYMSAVECFQGMQRHGPVPMARLPWNEPGIAGKLLDAGAMGLICPMVNTKEQAEAFVSACRYPPAGTRSNGPVRAGIYGEVGRYFYTANDDILCLPMIETREAVANLDAILDVPGVDGIYIGPTDLAISHGYLPPVMEREDKEMLDLYEKLIRACQDKGKFIGLHAITGAYVKRMHAMGFNYATMGSDLNAMISGARAQLAALKG</sequence>
<comment type="caution">
    <text evidence="5">The sequence shown here is derived from an EMBL/GenBank/DDBJ whole genome shotgun (WGS) entry which is preliminary data.</text>
</comment>
<accession>A0ABT1X939</accession>
<name>A0ABT1X939_9PROT</name>
<dbReference type="RefSeq" id="WP_257717877.1">
    <property type="nucleotide sequence ID" value="NZ_JANJOU010000019.1"/>
</dbReference>
<dbReference type="Gene3D" id="3.20.20.60">
    <property type="entry name" value="Phosphoenolpyruvate-binding domains"/>
    <property type="match status" value="1"/>
</dbReference>
<dbReference type="PANTHER" id="PTHR30502:SF0">
    <property type="entry name" value="PHOSPHOENOLPYRUVATE CARBOXYLASE FAMILY PROTEIN"/>
    <property type="match status" value="1"/>
</dbReference>
<evidence type="ECO:0000256" key="2">
    <source>
        <dbReference type="ARBA" id="ARBA00022723"/>
    </source>
</evidence>
<dbReference type="GO" id="GO:0016829">
    <property type="term" value="F:lyase activity"/>
    <property type="evidence" value="ECO:0007669"/>
    <property type="project" value="UniProtKB-KW"/>
</dbReference>
<evidence type="ECO:0000259" key="4">
    <source>
        <dbReference type="Pfam" id="PF03328"/>
    </source>
</evidence>
<evidence type="ECO:0000313" key="5">
    <source>
        <dbReference type="EMBL" id="MCR0984219.1"/>
    </source>
</evidence>
<evidence type="ECO:0000313" key="6">
    <source>
        <dbReference type="Proteomes" id="UP001524642"/>
    </source>
</evidence>